<name>A0AAN8LB03_9TELE</name>
<gene>
    <name evidence="2" type="ORF">J4Q44_G00217180</name>
</gene>
<reference evidence="2 3" key="1">
    <citation type="submission" date="2021-04" db="EMBL/GenBank/DDBJ databases">
        <authorList>
            <person name="De Guttry C."/>
            <person name="Zahm M."/>
            <person name="Klopp C."/>
            <person name="Cabau C."/>
            <person name="Louis A."/>
            <person name="Berthelot C."/>
            <person name="Parey E."/>
            <person name="Roest Crollius H."/>
            <person name="Montfort J."/>
            <person name="Robinson-Rechavi M."/>
            <person name="Bucao C."/>
            <person name="Bouchez O."/>
            <person name="Gislard M."/>
            <person name="Lluch J."/>
            <person name="Milhes M."/>
            <person name="Lampietro C."/>
            <person name="Lopez Roques C."/>
            <person name="Donnadieu C."/>
            <person name="Braasch I."/>
            <person name="Desvignes T."/>
            <person name="Postlethwait J."/>
            <person name="Bobe J."/>
            <person name="Wedekind C."/>
            <person name="Guiguen Y."/>
        </authorList>
    </citation>
    <scope>NUCLEOTIDE SEQUENCE [LARGE SCALE GENOMIC DNA]</scope>
    <source>
        <strain evidence="2">Cs_M1</strain>
        <tissue evidence="2">Blood</tissue>
    </source>
</reference>
<organism evidence="2 3">
    <name type="scientific">Coregonus suidteri</name>
    <dbReference type="NCBI Taxonomy" id="861788"/>
    <lineage>
        <taxon>Eukaryota</taxon>
        <taxon>Metazoa</taxon>
        <taxon>Chordata</taxon>
        <taxon>Craniata</taxon>
        <taxon>Vertebrata</taxon>
        <taxon>Euteleostomi</taxon>
        <taxon>Actinopterygii</taxon>
        <taxon>Neopterygii</taxon>
        <taxon>Teleostei</taxon>
        <taxon>Protacanthopterygii</taxon>
        <taxon>Salmoniformes</taxon>
        <taxon>Salmonidae</taxon>
        <taxon>Coregoninae</taxon>
        <taxon>Coregonus</taxon>
    </lineage>
</organism>
<evidence type="ECO:0000313" key="2">
    <source>
        <dbReference type="EMBL" id="KAK6308447.1"/>
    </source>
</evidence>
<dbReference type="EMBL" id="JAGTTL010000019">
    <property type="protein sequence ID" value="KAK6308447.1"/>
    <property type="molecule type" value="Genomic_DNA"/>
</dbReference>
<comment type="caution">
    <text evidence="2">The sequence shown here is derived from an EMBL/GenBank/DDBJ whole genome shotgun (WGS) entry which is preliminary data.</text>
</comment>
<proteinExistence type="predicted"/>
<evidence type="ECO:0000256" key="1">
    <source>
        <dbReference type="SAM" id="MobiDB-lite"/>
    </source>
</evidence>
<feature type="compositionally biased region" description="Low complexity" evidence="1">
    <location>
        <begin position="45"/>
        <end position="64"/>
    </location>
</feature>
<accession>A0AAN8LB03</accession>
<dbReference type="Proteomes" id="UP001356427">
    <property type="component" value="Unassembled WGS sequence"/>
</dbReference>
<keyword evidence="3" id="KW-1185">Reference proteome</keyword>
<dbReference type="AlphaFoldDB" id="A0AAN8LB03"/>
<sequence>MHGADQTWRRGGEESNGAAEGGGLRLTDTTNSWPESSANISSTWPSSCTPTGPRPSTSPSSAAAHAEGDHQHRLTTQYWISNSDDRHNTTRK</sequence>
<protein>
    <submittedName>
        <fullName evidence="2">Uncharacterized protein</fullName>
    </submittedName>
</protein>
<feature type="compositionally biased region" description="Polar residues" evidence="1">
    <location>
        <begin position="27"/>
        <end position="44"/>
    </location>
</feature>
<feature type="compositionally biased region" description="Basic and acidic residues" evidence="1">
    <location>
        <begin position="83"/>
        <end position="92"/>
    </location>
</feature>
<feature type="region of interest" description="Disordered" evidence="1">
    <location>
        <begin position="1"/>
        <end position="92"/>
    </location>
</feature>
<evidence type="ECO:0000313" key="3">
    <source>
        <dbReference type="Proteomes" id="UP001356427"/>
    </source>
</evidence>